<feature type="compositionally biased region" description="Acidic residues" evidence="1">
    <location>
        <begin position="58"/>
        <end position="70"/>
    </location>
</feature>
<gene>
    <name evidence="2" type="ORF">GFSPODELE1_LOCUS10754</name>
</gene>
<dbReference type="EMBL" id="OZ037952">
    <property type="protein sequence ID" value="CAL1716427.1"/>
    <property type="molecule type" value="Genomic_DNA"/>
</dbReference>
<sequence>MDNPQHYQPLSAAITPSSFIVQTGRSPHQHQQYAAYPSHAPHQQPISASSAQNHRQEEEEEEEDDVEGELDPTPHESPSAQSSPRAATTQSAKYSGSASTATQYVHHTQDQNNAQQTADDNAEKRKPGRPRGSRNRKPKGPTSTPTAAPKAPTNTQHPGFYSYPPAPGGQQAAQNHQFYEFQWRALNLCSEFYNAAEELIKNAPPMVIAQCYQMGPVQKIDPLALIAEAKRVCDNLLANPAQLVGTIPQPVYPTVPQYAQMPPPPPPPQPTSAPSGSGSAPPQVITNPQSFVMSLSTPGMPPGPHPGTYYPPPVYATPGQRYPGTVTTPYYSYPQAAATYYAPPPQPQPAPVPTTAPSGSTTPVPPPSVTHVPPQTTPATSTSGTISTFNAATGTVAAGGQQGSWSEEETERLRRLAEQSREANKGEIEWDWVVQQWGNSRTRYTSLNNFGYHTQPNPVLFIQDTRSC</sequence>
<keyword evidence="3" id="KW-1185">Reference proteome</keyword>
<feature type="region of interest" description="Disordered" evidence="1">
    <location>
        <begin position="18"/>
        <end position="171"/>
    </location>
</feature>
<feature type="compositionally biased region" description="Low complexity" evidence="1">
    <location>
        <begin position="369"/>
        <end position="378"/>
    </location>
</feature>
<name>A0ABP1EB51_9APHY</name>
<evidence type="ECO:0000313" key="3">
    <source>
        <dbReference type="Proteomes" id="UP001497453"/>
    </source>
</evidence>
<dbReference type="Proteomes" id="UP001497453">
    <property type="component" value="Chromosome 9"/>
</dbReference>
<protein>
    <recommendedName>
        <fullName evidence="4">Myb-like domain-containing protein</fullName>
    </recommendedName>
</protein>
<feature type="compositionally biased region" description="Low complexity" evidence="1">
    <location>
        <begin position="110"/>
        <end position="119"/>
    </location>
</feature>
<reference evidence="3" key="1">
    <citation type="submission" date="2024-04" db="EMBL/GenBank/DDBJ databases">
        <authorList>
            <person name="Shaw F."/>
            <person name="Minotto A."/>
        </authorList>
    </citation>
    <scope>NUCLEOTIDE SEQUENCE [LARGE SCALE GENOMIC DNA]</scope>
</reference>
<accession>A0ABP1EB51</accession>
<feature type="compositionally biased region" description="Polar residues" evidence="1">
    <location>
        <begin position="18"/>
        <end position="32"/>
    </location>
</feature>
<evidence type="ECO:0000256" key="1">
    <source>
        <dbReference type="SAM" id="MobiDB-lite"/>
    </source>
</evidence>
<feature type="compositionally biased region" description="Low complexity" evidence="1">
    <location>
        <begin position="272"/>
        <end position="284"/>
    </location>
</feature>
<feature type="compositionally biased region" description="Pro residues" evidence="1">
    <location>
        <begin position="261"/>
        <end position="271"/>
    </location>
</feature>
<feature type="region of interest" description="Disordered" evidence="1">
    <location>
        <begin position="255"/>
        <end position="286"/>
    </location>
</feature>
<feature type="compositionally biased region" description="Polar residues" evidence="1">
    <location>
        <begin position="44"/>
        <end position="53"/>
    </location>
</feature>
<evidence type="ECO:0000313" key="2">
    <source>
        <dbReference type="EMBL" id="CAL1716427.1"/>
    </source>
</evidence>
<feature type="compositionally biased region" description="Basic residues" evidence="1">
    <location>
        <begin position="126"/>
        <end position="139"/>
    </location>
</feature>
<feature type="compositionally biased region" description="Pro residues" evidence="1">
    <location>
        <begin position="342"/>
        <end position="354"/>
    </location>
</feature>
<evidence type="ECO:0008006" key="4">
    <source>
        <dbReference type="Google" id="ProtNLM"/>
    </source>
</evidence>
<proteinExistence type="predicted"/>
<organism evidence="2 3">
    <name type="scientific">Somion occarium</name>
    <dbReference type="NCBI Taxonomy" id="3059160"/>
    <lineage>
        <taxon>Eukaryota</taxon>
        <taxon>Fungi</taxon>
        <taxon>Dikarya</taxon>
        <taxon>Basidiomycota</taxon>
        <taxon>Agaricomycotina</taxon>
        <taxon>Agaricomycetes</taxon>
        <taxon>Polyporales</taxon>
        <taxon>Cerrenaceae</taxon>
        <taxon>Somion</taxon>
    </lineage>
</organism>
<feature type="compositionally biased region" description="Low complexity" evidence="1">
    <location>
        <begin position="140"/>
        <end position="155"/>
    </location>
</feature>
<feature type="region of interest" description="Disordered" evidence="1">
    <location>
        <begin position="342"/>
        <end position="382"/>
    </location>
</feature>
<feature type="compositionally biased region" description="Polar residues" evidence="1">
    <location>
        <begin position="76"/>
        <end position="106"/>
    </location>
</feature>